<keyword evidence="5" id="KW-0597">Phosphoprotein</keyword>
<protein>
    <recommendedName>
        <fullName evidence="3">non-specific serine/threonine protein kinase</fullName>
        <ecNumber evidence="3">2.7.11.1</ecNumber>
    </recommendedName>
</protein>
<dbReference type="FunFam" id="1.10.510.10:FF:000157">
    <property type="entry name" value="Ribosomal protein S6 kinase"/>
    <property type="match status" value="1"/>
</dbReference>
<dbReference type="EC" id="2.7.11.1" evidence="3"/>
<dbReference type="CDD" id="cd14092">
    <property type="entry name" value="STKc_MSK_C"/>
    <property type="match status" value="1"/>
</dbReference>
<dbReference type="PROSITE" id="PS00107">
    <property type="entry name" value="PROTEIN_KINASE_ATP"/>
    <property type="match status" value="2"/>
</dbReference>
<evidence type="ECO:0000256" key="4">
    <source>
        <dbReference type="ARBA" id="ARBA00022527"/>
    </source>
</evidence>
<sequence length="962" mass="107454">MEIASSCTSVDSVDNESQYGDAATTGYQQCKGTVTHELRNVNLAGKGKVTMKDFELLKVLGTGAYGKVFLVRKVNGFDCGKLYAMKVLKKASIVQKNKTTEHTKTERQVLEAIRQSPFLVTLHYAFQTDAKLHLILDYVNGGEMFTHLFNREHFSESEVQIYIGEIVLALETLHKLGIIYRDIKLENILLDSSGHIVLTDFGLSKEFLPGDTTHRAYSYCGTMEYMAPEVVRGSSAGHDFSVDWWALGVLTYELLTGASPFTVDGERNSSKEISKRILEKHPPIPQHFSPATKSYIISLLHKDPTKRLGYNGAEEIRQHPFFNNLDWDKLAKKEIIAPMLPQIKHELDVSNFSEEFTKMEAADSPAVVPLNGEKMFKGYSYVAPSVIFTDNTVSDDLLQHNSINQPRAKSISAASQFKNSPFFQHYDLDLQNGILGEGSYSVCGRCEHKVTKTKYAVKIISRRVDHTSEVKMLQLCQNHPNIVKLIDVFHDELHTYIVMELLSGGELLNRIQKKKSFTETEASRIMRMLVEAVDYMHQKGVVHRDLKPENILFEDESEGAQAKVVDFGFARLKTENQPLQTPCFTLNFAAPEVLSQATANNKSRGYDEACDLWSLGVILYTMLSGKAPFQTRNKSETPEGIIKRIKEGEFDFSGQEWHAVSANAKKLIRGLLTVDPRERSTMHNLLQNKWIQGNNDRVFSQTPLHTPGILSSTSNALQQQLVQTMDAFHRAAREGFRLQDVANAPLAQRRQMKRNSMDARSSSNDSTASSPSSSSVSAGSTTMAAVAISPTINQHPIDINFPHTDSSSRNTSNTSTISNISQSSTGFIPTKSIRLQQQQPAIVEDEQTSSQCLMQQKLLDQHSSPYQCSDQFGFPFYNSGSLNTPESNDATAGRSMLHTSETPKCINTTCTVFTYTDANEIPQKRHLSERKSSDSDCIVGSSSIPVDPPPKKRPRTETIVIE</sequence>
<evidence type="ECO:0000256" key="14">
    <source>
        <dbReference type="SAM" id="MobiDB-lite"/>
    </source>
</evidence>
<feature type="binding site" evidence="13">
    <location>
        <position position="86"/>
    </location>
    <ligand>
        <name>ATP</name>
        <dbReference type="ChEBI" id="CHEBI:30616"/>
    </ligand>
</feature>
<dbReference type="InterPro" id="IPR017441">
    <property type="entry name" value="Protein_kinase_ATP_BS"/>
</dbReference>
<comment type="catalytic activity">
    <reaction evidence="12">
        <text>L-seryl-[protein] + ATP = O-phospho-L-seryl-[protein] + ADP + H(+)</text>
        <dbReference type="Rhea" id="RHEA:17989"/>
        <dbReference type="Rhea" id="RHEA-COMP:9863"/>
        <dbReference type="Rhea" id="RHEA-COMP:11604"/>
        <dbReference type="ChEBI" id="CHEBI:15378"/>
        <dbReference type="ChEBI" id="CHEBI:29999"/>
        <dbReference type="ChEBI" id="CHEBI:30616"/>
        <dbReference type="ChEBI" id="CHEBI:83421"/>
        <dbReference type="ChEBI" id="CHEBI:456216"/>
        <dbReference type="EC" id="2.7.11.1"/>
    </reaction>
</comment>
<evidence type="ECO:0000256" key="5">
    <source>
        <dbReference type="ARBA" id="ARBA00022553"/>
    </source>
</evidence>
<feature type="binding site" evidence="13">
    <location>
        <position position="458"/>
    </location>
    <ligand>
        <name>ATP</name>
        <dbReference type="ChEBI" id="CHEBI:30616"/>
    </ligand>
</feature>
<evidence type="ECO:0000256" key="12">
    <source>
        <dbReference type="ARBA" id="ARBA00048679"/>
    </source>
</evidence>
<evidence type="ECO:0000313" key="18">
    <source>
        <dbReference type="RefSeq" id="XP_029642551.1"/>
    </source>
</evidence>
<dbReference type="CDD" id="cd05583">
    <property type="entry name" value="STKc_MSK_N"/>
    <property type="match status" value="1"/>
</dbReference>
<dbReference type="Proteomes" id="UP000515154">
    <property type="component" value="Linkage group LG11"/>
</dbReference>
<evidence type="ECO:0000313" key="17">
    <source>
        <dbReference type="Proteomes" id="UP000515154"/>
    </source>
</evidence>
<dbReference type="InterPro" id="IPR017892">
    <property type="entry name" value="Pkinase_C"/>
</dbReference>
<dbReference type="SUPFAM" id="SSF56112">
    <property type="entry name" value="Protein kinase-like (PK-like)"/>
    <property type="match status" value="2"/>
</dbReference>
<dbReference type="Gene3D" id="1.10.510.10">
    <property type="entry name" value="Transferase(Phosphotransferase) domain 1"/>
    <property type="match status" value="2"/>
</dbReference>
<feature type="compositionally biased region" description="Low complexity" evidence="14">
    <location>
        <begin position="759"/>
        <end position="781"/>
    </location>
</feature>
<feature type="domain" description="AGC-kinase C-terminal" evidence="16">
    <location>
        <begin position="323"/>
        <end position="391"/>
    </location>
</feature>
<gene>
    <name evidence="18" type="primary">LOC115217093</name>
</gene>
<dbReference type="InterPro" id="IPR011009">
    <property type="entry name" value="Kinase-like_dom_sf"/>
</dbReference>
<evidence type="ECO:0000259" key="16">
    <source>
        <dbReference type="PROSITE" id="PS51285"/>
    </source>
</evidence>
<evidence type="ECO:0000256" key="13">
    <source>
        <dbReference type="PROSITE-ProRule" id="PRU10141"/>
    </source>
</evidence>
<evidence type="ECO:0000256" key="6">
    <source>
        <dbReference type="ARBA" id="ARBA00022679"/>
    </source>
</evidence>
<dbReference type="FunFam" id="1.10.510.10:FF:000109">
    <property type="entry name" value="Ribosomal protein S6 kinase"/>
    <property type="match status" value="1"/>
</dbReference>
<comment type="cofactor">
    <cofactor evidence="1">
        <name>Mg(2+)</name>
        <dbReference type="ChEBI" id="CHEBI:18420"/>
    </cofactor>
</comment>
<dbReference type="InterPro" id="IPR008271">
    <property type="entry name" value="Ser/Thr_kinase_AS"/>
</dbReference>
<keyword evidence="6" id="KW-0808">Transferase</keyword>
<evidence type="ECO:0000259" key="15">
    <source>
        <dbReference type="PROSITE" id="PS50011"/>
    </source>
</evidence>
<feature type="compositionally biased region" description="Low complexity" evidence="14">
    <location>
        <begin position="935"/>
        <end position="944"/>
    </location>
</feature>
<evidence type="ECO:0000256" key="1">
    <source>
        <dbReference type="ARBA" id="ARBA00001946"/>
    </source>
</evidence>
<feature type="domain" description="Protein kinase" evidence="15">
    <location>
        <begin position="54"/>
        <end position="322"/>
    </location>
</feature>
<comment type="catalytic activity">
    <reaction evidence="11">
        <text>L-threonyl-[protein] + ATP = O-phospho-L-threonyl-[protein] + ADP + H(+)</text>
        <dbReference type="Rhea" id="RHEA:46608"/>
        <dbReference type="Rhea" id="RHEA-COMP:11060"/>
        <dbReference type="Rhea" id="RHEA-COMP:11605"/>
        <dbReference type="ChEBI" id="CHEBI:15378"/>
        <dbReference type="ChEBI" id="CHEBI:30013"/>
        <dbReference type="ChEBI" id="CHEBI:30616"/>
        <dbReference type="ChEBI" id="CHEBI:61977"/>
        <dbReference type="ChEBI" id="CHEBI:456216"/>
        <dbReference type="EC" id="2.7.11.1"/>
    </reaction>
</comment>
<keyword evidence="8 13" id="KW-0547">Nucleotide-binding</keyword>
<dbReference type="Gene3D" id="3.30.200.20">
    <property type="entry name" value="Phosphorylase Kinase, domain 1"/>
    <property type="match status" value="2"/>
</dbReference>
<dbReference type="InterPro" id="IPR000719">
    <property type="entry name" value="Prot_kinase_dom"/>
</dbReference>
<dbReference type="SMART" id="SM00133">
    <property type="entry name" value="S_TK_X"/>
    <property type="match status" value="1"/>
</dbReference>
<dbReference type="PANTHER" id="PTHR24351">
    <property type="entry name" value="RIBOSOMAL PROTEIN S6 KINASE"/>
    <property type="match status" value="1"/>
</dbReference>
<dbReference type="Pfam" id="PF00069">
    <property type="entry name" value="Pkinase"/>
    <property type="match status" value="2"/>
</dbReference>
<proteinExistence type="inferred from homology"/>
<evidence type="ECO:0000256" key="2">
    <source>
        <dbReference type="ARBA" id="ARBA00009804"/>
    </source>
</evidence>
<dbReference type="GO" id="GO:0004674">
    <property type="term" value="F:protein serine/threonine kinase activity"/>
    <property type="evidence" value="ECO:0007669"/>
    <property type="project" value="UniProtKB-KW"/>
</dbReference>
<feature type="region of interest" description="Disordered" evidence="14">
    <location>
        <begin position="742"/>
        <end position="781"/>
    </location>
</feature>
<evidence type="ECO:0000256" key="3">
    <source>
        <dbReference type="ARBA" id="ARBA00012513"/>
    </source>
</evidence>
<dbReference type="SMART" id="SM00220">
    <property type="entry name" value="S_TKc"/>
    <property type="match status" value="2"/>
</dbReference>
<dbReference type="GO" id="GO:0005524">
    <property type="term" value="F:ATP binding"/>
    <property type="evidence" value="ECO:0007669"/>
    <property type="project" value="UniProtKB-UniRule"/>
</dbReference>
<dbReference type="RefSeq" id="XP_029642551.1">
    <property type="nucleotide sequence ID" value="XM_029786691.2"/>
</dbReference>
<evidence type="ECO:0000256" key="8">
    <source>
        <dbReference type="ARBA" id="ARBA00022741"/>
    </source>
</evidence>
<name>A0A6P7SXI2_9MOLL</name>
<keyword evidence="10 13" id="KW-0067">ATP-binding</keyword>
<dbReference type="PROSITE" id="PS50011">
    <property type="entry name" value="PROTEIN_KINASE_DOM"/>
    <property type="match status" value="2"/>
</dbReference>
<accession>A0A6P7SXI2</accession>
<keyword evidence="7" id="KW-0677">Repeat</keyword>
<feature type="region of interest" description="Disordered" evidence="14">
    <location>
        <begin position="796"/>
        <end position="824"/>
    </location>
</feature>
<dbReference type="AlphaFoldDB" id="A0A6P7SXI2"/>
<dbReference type="InterPro" id="IPR000961">
    <property type="entry name" value="AGC-kinase_C"/>
</dbReference>
<organism evidence="17 18">
    <name type="scientific">Octopus sinensis</name>
    <name type="common">East Asian common octopus</name>
    <dbReference type="NCBI Taxonomy" id="2607531"/>
    <lineage>
        <taxon>Eukaryota</taxon>
        <taxon>Metazoa</taxon>
        <taxon>Spiralia</taxon>
        <taxon>Lophotrochozoa</taxon>
        <taxon>Mollusca</taxon>
        <taxon>Cephalopoda</taxon>
        <taxon>Coleoidea</taxon>
        <taxon>Octopodiformes</taxon>
        <taxon>Octopoda</taxon>
        <taxon>Incirrata</taxon>
        <taxon>Octopodidae</taxon>
        <taxon>Octopus</taxon>
    </lineage>
</organism>
<dbReference type="FunFam" id="3.30.200.20:FF:000686">
    <property type="entry name" value="Ribosomal protein S6 kinase"/>
    <property type="match status" value="1"/>
</dbReference>
<evidence type="ECO:0000256" key="7">
    <source>
        <dbReference type="ARBA" id="ARBA00022737"/>
    </source>
</evidence>
<keyword evidence="9 18" id="KW-0418">Kinase</keyword>
<dbReference type="Pfam" id="PF00433">
    <property type="entry name" value="Pkinase_C"/>
    <property type="match status" value="1"/>
</dbReference>
<keyword evidence="4" id="KW-0723">Serine/threonine-protein kinase</keyword>
<comment type="similarity">
    <text evidence="2">Belongs to the protein kinase superfamily. AGC Ser/Thr protein kinase family. S6 kinase subfamily.</text>
</comment>
<feature type="compositionally biased region" description="Low complexity" evidence="14">
    <location>
        <begin position="807"/>
        <end position="824"/>
    </location>
</feature>
<evidence type="ECO:0000256" key="11">
    <source>
        <dbReference type="ARBA" id="ARBA00047899"/>
    </source>
</evidence>
<keyword evidence="17" id="KW-1185">Reference proteome</keyword>
<dbReference type="KEGG" id="osn:115217093"/>
<reference evidence="18" key="1">
    <citation type="submission" date="2025-08" db="UniProtKB">
        <authorList>
            <consortium name="RefSeq"/>
        </authorList>
    </citation>
    <scope>IDENTIFICATION</scope>
</reference>
<evidence type="ECO:0000256" key="10">
    <source>
        <dbReference type="ARBA" id="ARBA00022840"/>
    </source>
</evidence>
<feature type="region of interest" description="Disordered" evidence="14">
    <location>
        <begin position="924"/>
        <end position="962"/>
    </location>
</feature>
<dbReference type="PROSITE" id="PS00108">
    <property type="entry name" value="PROTEIN_KINASE_ST"/>
    <property type="match status" value="2"/>
</dbReference>
<feature type="domain" description="Protein kinase" evidence="15">
    <location>
        <begin position="429"/>
        <end position="691"/>
    </location>
</feature>
<evidence type="ECO:0000256" key="9">
    <source>
        <dbReference type="ARBA" id="ARBA00022777"/>
    </source>
</evidence>
<dbReference type="PROSITE" id="PS51285">
    <property type="entry name" value="AGC_KINASE_CTER"/>
    <property type="match status" value="1"/>
</dbReference>